<sequence length="81" mass="8939">MSNLADIILNETRQIIENKAEVCPEITVESEFLVDLPMDSLDLATLIVTLELTTGIDPFRDGFKTFHSIAELIALYEGAAV</sequence>
<dbReference type="Gene3D" id="1.10.1200.10">
    <property type="entry name" value="ACP-like"/>
    <property type="match status" value="1"/>
</dbReference>
<dbReference type="RefSeq" id="WP_188923647.1">
    <property type="nucleotide sequence ID" value="NZ_BMQI01000002.1"/>
</dbReference>
<evidence type="ECO:0000313" key="2">
    <source>
        <dbReference type="EMBL" id="MCL1103946.1"/>
    </source>
</evidence>
<organism evidence="2 3">
    <name type="scientific">Shewanella algicola</name>
    <dbReference type="NCBI Taxonomy" id="640633"/>
    <lineage>
        <taxon>Bacteria</taxon>
        <taxon>Pseudomonadati</taxon>
        <taxon>Pseudomonadota</taxon>
        <taxon>Gammaproteobacteria</taxon>
        <taxon>Alteromonadales</taxon>
        <taxon>Shewanellaceae</taxon>
        <taxon>Shewanella</taxon>
    </lineage>
</organism>
<accession>A0A9X2CC58</accession>
<dbReference type="InterPro" id="IPR036736">
    <property type="entry name" value="ACP-like_sf"/>
</dbReference>
<dbReference type="Pfam" id="PF00550">
    <property type="entry name" value="PP-binding"/>
    <property type="match status" value="1"/>
</dbReference>
<keyword evidence="3" id="KW-1185">Reference proteome</keyword>
<dbReference type="AlphaFoldDB" id="A0A9X2CC58"/>
<proteinExistence type="predicted"/>
<dbReference type="PROSITE" id="PS50075">
    <property type="entry name" value="CARRIER"/>
    <property type="match status" value="1"/>
</dbReference>
<name>A0A9X2CC58_9GAMM</name>
<gene>
    <name evidence="2" type="ORF">L2749_01530</name>
</gene>
<dbReference type="Proteomes" id="UP001139408">
    <property type="component" value="Unassembled WGS sequence"/>
</dbReference>
<dbReference type="EMBL" id="JAKILJ010000002">
    <property type="protein sequence ID" value="MCL1103946.1"/>
    <property type="molecule type" value="Genomic_DNA"/>
</dbReference>
<feature type="domain" description="Carrier" evidence="1">
    <location>
        <begin position="1"/>
        <end position="80"/>
    </location>
</feature>
<evidence type="ECO:0000259" key="1">
    <source>
        <dbReference type="PROSITE" id="PS50075"/>
    </source>
</evidence>
<dbReference type="InterPro" id="IPR009081">
    <property type="entry name" value="PP-bd_ACP"/>
</dbReference>
<dbReference type="SUPFAM" id="SSF47336">
    <property type="entry name" value="ACP-like"/>
    <property type="match status" value="1"/>
</dbReference>
<reference evidence="2" key="1">
    <citation type="submission" date="2022-01" db="EMBL/GenBank/DDBJ databases">
        <title>Whole genome-based taxonomy of the Shewanellaceae.</title>
        <authorList>
            <person name="Martin-Rodriguez A.J."/>
        </authorList>
    </citation>
    <scope>NUCLEOTIDE SEQUENCE</scope>
    <source>
        <strain evidence="2">DSM 23803</strain>
    </source>
</reference>
<comment type="caution">
    <text evidence="2">The sequence shown here is derived from an EMBL/GenBank/DDBJ whole genome shotgun (WGS) entry which is preliminary data.</text>
</comment>
<evidence type="ECO:0000313" key="3">
    <source>
        <dbReference type="Proteomes" id="UP001139408"/>
    </source>
</evidence>
<protein>
    <submittedName>
        <fullName evidence="2">Phosphopantetheine-binding protein</fullName>
    </submittedName>
</protein>